<sequence length="269" mass="30524">MNRPPKSKALARLRKALDAIPDLKRQHHRNPPGFEKWRRDTEIAIANTFGEKSRHVGDFRRISFSRANFLHHVPDSTEQDAYVEGLESASSVLESMIDEVEEYWEDDDRKPATPRSQSTPSETDKIFIIHGRDDGTKETVARFIETLDLKPVILHEQSNRGRTIIEKFEKHAEVGFAIALLTPDDRGALQGHEKDLKPRARQNVIFEFGYFMGRLGRQRVCALTKGEVEPPSDWAGVVYIPLDGPGAWKMGLVKELKAVGFEVDANRAL</sequence>
<dbReference type="InterPro" id="IPR019302">
    <property type="entry name" value="CAP12/PCTIR_TIR_dom"/>
</dbReference>
<protein>
    <submittedName>
        <fullName evidence="3">Predicted nucleotide-binding protein containing TIR -like domain</fullName>
    </submittedName>
</protein>
<reference evidence="3" key="1">
    <citation type="submission" date="2019-02" db="EMBL/GenBank/DDBJ databases">
        <authorList>
            <person name="Gruber-Vodicka R. H."/>
            <person name="Seah K. B. B."/>
        </authorList>
    </citation>
    <scope>NUCLEOTIDE SEQUENCE</scope>
    <source>
        <strain evidence="3">BECK_BZ125</strain>
    </source>
</reference>
<gene>
    <name evidence="3" type="ORF">BECKTC1821E_GA0114239_104112</name>
</gene>
<evidence type="ECO:0000313" key="3">
    <source>
        <dbReference type="EMBL" id="VFK44889.1"/>
    </source>
</evidence>
<organism evidence="3">
    <name type="scientific">Candidatus Kentrum sp. TC</name>
    <dbReference type="NCBI Taxonomy" id="2126339"/>
    <lineage>
        <taxon>Bacteria</taxon>
        <taxon>Pseudomonadati</taxon>
        <taxon>Pseudomonadota</taxon>
        <taxon>Gammaproteobacteria</taxon>
        <taxon>Candidatus Kentrum</taxon>
    </lineage>
</organism>
<evidence type="ECO:0000256" key="1">
    <source>
        <dbReference type="SAM" id="MobiDB-lite"/>
    </source>
</evidence>
<dbReference type="GO" id="GO:0050135">
    <property type="term" value="F:NADP+ nucleosidase activity"/>
    <property type="evidence" value="ECO:0007669"/>
    <property type="project" value="InterPro"/>
</dbReference>
<dbReference type="Pfam" id="PF10137">
    <property type="entry name" value="CAP12-PCTIR_TIR"/>
    <property type="match status" value="1"/>
</dbReference>
<dbReference type="EMBL" id="CAADFT010000041">
    <property type="protein sequence ID" value="VFK44889.1"/>
    <property type="molecule type" value="Genomic_DNA"/>
</dbReference>
<dbReference type="AlphaFoldDB" id="A0A450YTU7"/>
<accession>A0A450YTU7</accession>
<name>A0A450YTU7_9GAMM</name>
<feature type="domain" description="CD-NTase-associated protein 12/Pycsar effector protein TIR" evidence="2">
    <location>
        <begin position="125"/>
        <end position="243"/>
    </location>
</feature>
<feature type="region of interest" description="Disordered" evidence="1">
    <location>
        <begin position="103"/>
        <end position="122"/>
    </location>
</feature>
<proteinExistence type="predicted"/>
<evidence type="ECO:0000259" key="2">
    <source>
        <dbReference type="Pfam" id="PF10137"/>
    </source>
</evidence>